<sequence length="188" mass="20719">MQAVFEICIFGRGGQGAVTSSQLLALAAFNDGLYCQAFPMFGVERRGAPVKAFVRISQSPINIRQQVYNADCIIVLDSTLIYTQNIFAGLKQNGLAIINSDKTKEELFNNEQLNKFNIKTINVTKYALEIIGKPFVNAGILGAFAVYSGKISLEALKKAINERFKNKGAELNAKLAEKIYSLAEEEEK</sequence>
<dbReference type="Pfam" id="PF01558">
    <property type="entry name" value="POR"/>
    <property type="match status" value="1"/>
</dbReference>
<comment type="caution">
    <text evidence="5">The sequence shown here is derived from an EMBL/GenBank/DDBJ whole genome shotgun (WGS) entry which is preliminary data.</text>
</comment>
<evidence type="ECO:0000256" key="3">
    <source>
        <dbReference type="ARBA" id="ARBA00049357"/>
    </source>
</evidence>
<dbReference type="InterPro" id="IPR051626">
    <property type="entry name" value="Oxidoreductase_gamma_subunit"/>
</dbReference>
<keyword evidence="2" id="KW-0560">Oxidoreductase</keyword>
<feature type="domain" description="Pyruvate/ketoisovalerate oxidoreductase catalytic" evidence="4">
    <location>
        <begin position="13"/>
        <end position="180"/>
    </location>
</feature>
<dbReference type="InterPro" id="IPR019752">
    <property type="entry name" value="Pyrv/ketoisovalerate_OxRed_cat"/>
</dbReference>
<dbReference type="EMBL" id="QMWP01000058">
    <property type="protein sequence ID" value="RLG70502.1"/>
    <property type="molecule type" value="Genomic_DNA"/>
</dbReference>
<dbReference type="NCBIfam" id="TIGR02175">
    <property type="entry name" value="PorC_KorC"/>
    <property type="match status" value="1"/>
</dbReference>
<keyword evidence="5" id="KW-0670">Pyruvate</keyword>
<dbReference type="PANTHER" id="PTHR43366:SF1">
    <property type="entry name" value="PYRUVATE SYNTHASE SUBUNIT PORC"/>
    <property type="match status" value="1"/>
</dbReference>
<evidence type="ECO:0000313" key="6">
    <source>
        <dbReference type="Proteomes" id="UP000278031"/>
    </source>
</evidence>
<evidence type="ECO:0000259" key="4">
    <source>
        <dbReference type="Pfam" id="PF01558"/>
    </source>
</evidence>
<gene>
    <name evidence="5" type="ORF">DRO04_01850</name>
</gene>
<dbReference type="Gene3D" id="3.40.920.10">
    <property type="entry name" value="Pyruvate-ferredoxin oxidoreductase, PFOR, domain III"/>
    <property type="match status" value="1"/>
</dbReference>
<dbReference type="GO" id="GO:0019164">
    <property type="term" value="F:pyruvate synthase activity"/>
    <property type="evidence" value="ECO:0007669"/>
    <property type="project" value="UniProtKB-EC"/>
</dbReference>
<organism evidence="5 6">
    <name type="scientific">Candidatus Iainarchaeum sp</name>
    <dbReference type="NCBI Taxonomy" id="3101447"/>
    <lineage>
        <taxon>Archaea</taxon>
        <taxon>Candidatus Iainarchaeota</taxon>
        <taxon>Candidatus Iainarchaeia</taxon>
        <taxon>Candidatus Iainarchaeales</taxon>
        <taxon>Candidatus Iainarchaeaceae</taxon>
        <taxon>Candidatus Iainarchaeum</taxon>
    </lineage>
</organism>
<evidence type="ECO:0000256" key="2">
    <source>
        <dbReference type="ARBA" id="ARBA00023002"/>
    </source>
</evidence>
<dbReference type="InterPro" id="IPR002869">
    <property type="entry name" value="Pyrv_flavodox_OxRed_cen"/>
</dbReference>
<evidence type="ECO:0000313" key="5">
    <source>
        <dbReference type="EMBL" id="RLG70502.1"/>
    </source>
</evidence>
<dbReference type="PANTHER" id="PTHR43366">
    <property type="entry name" value="PYRUVATE SYNTHASE SUBUNIT PORC"/>
    <property type="match status" value="1"/>
</dbReference>
<proteinExistence type="predicted"/>
<name>A0A497JH69_9ARCH</name>
<protein>
    <recommendedName>
        <fullName evidence="1">pyruvate synthase</fullName>
        <ecNumber evidence="1">1.2.7.1</ecNumber>
    </recommendedName>
</protein>
<accession>A0A497JH69</accession>
<dbReference type="InterPro" id="IPR011894">
    <property type="entry name" value="PorC_KorC"/>
</dbReference>
<dbReference type="SUPFAM" id="SSF53323">
    <property type="entry name" value="Pyruvate-ferredoxin oxidoreductase, PFOR, domain III"/>
    <property type="match status" value="1"/>
</dbReference>
<evidence type="ECO:0000256" key="1">
    <source>
        <dbReference type="ARBA" id="ARBA00012822"/>
    </source>
</evidence>
<dbReference type="EC" id="1.2.7.1" evidence="1"/>
<comment type="catalytic activity">
    <reaction evidence="3">
        <text>2 oxidized [2Fe-2S]-[ferredoxin] + pyruvate + CoA = 2 reduced [2Fe-2S]-[ferredoxin] + acetyl-CoA + CO2 + H(+)</text>
        <dbReference type="Rhea" id="RHEA:12765"/>
        <dbReference type="Rhea" id="RHEA-COMP:10000"/>
        <dbReference type="Rhea" id="RHEA-COMP:10001"/>
        <dbReference type="ChEBI" id="CHEBI:15361"/>
        <dbReference type="ChEBI" id="CHEBI:15378"/>
        <dbReference type="ChEBI" id="CHEBI:16526"/>
        <dbReference type="ChEBI" id="CHEBI:33737"/>
        <dbReference type="ChEBI" id="CHEBI:33738"/>
        <dbReference type="ChEBI" id="CHEBI:57287"/>
        <dbReference type="ChEBI" id="CHEBI:57288"/>
        <dbReference type="EC" id="1.2.7.1"/>
    </reaction>
</comment>
<dbReference type="AlphaFoldDB" id="A0A497JH69"/>
<dbReference type="Proteomes" id="UP000278031">
    <property type="component" value="Unassembled WGS sequence"/>
</dbReference>
<reference evidence="5 6" key="1">
    <citation type="submission" date="2018-06" db="EMBL/GenBank/DDBJ databases">
        <title>Extensive metabolic versatility and redundancy in microbially diverse, dynamic hydrothermal sediments.</title>
        <authorList>
            <person name="Dombrowski N."/>
            <person name="Teske A."/>
            <person name="Baker B.J."/>
        </authorList>
    </citation>
    <scope>NUCLEOTIDE SEQUENCE [LARGE SCALE GENOMIC DNA]</scope>
    <source>
        <strain evidence="5">B51_G17</strain>
    </source>
</reference>